<evidence type="ECO:0000313" key="1">
    <source>
        <dbReference type="EMBL" id="GAA4771100.1"/>
    </source>
</evidence>
<sequence length="195" mass="21691">MPKGFVRWYQESTPASKLDKQVDFLRKHGIHLTHPALGTTLVLDIEGNDIPVERSELDRLLAIRIASINVNWWLSANVNLVDEYSFSPLGFDIQTIWLDGLDAQETRLTETALQEIALAPLAATRSLVIDRHGISDPEQWDSITMYDGEEVPAVPDIMITQPEIAEKIRRAAPELTSRELGSGMSLLTCQGSARG</sequence>
<comment type="caution">
    <text evidence="1">The sequence shown here is derived from an EMBL/GenBank/DDBJ whole genome shotgun (WGS) entry which is preliminary data.</text>
</comment>
<name>A0ABP9A252_9ACTN</name>
<keyword evidence="2" id="KW-1185">Reference proteome</keyword>
<dbReference type="EMBL" id="BAABJV010000003">
    <property type="protein sequence ID" value="GAA4771100.1"/>
    <property type="molecule type" value="Genomic_DNA"/>
</dbReference>
<evidence type="ECO:0000313" key="2">
    <source>
        <dbReference type="Proteomes" id="UP001501147"/>
    </source>
</evidence>
<dbReference type="RefSeq" id="WP_345611779.1">
    <property type="nucleotide sequence ID" value="NZ_BAABJV010000003.1"/>
</dbReference>
<gene>
    <name evidence="1" type="ORF">GCM10023329_17880</name>
</gene>
<proteinExistence type="predicted"/>
<dbReference type="Proteomes" id="UP001501147">
    <property type="component" value="Unassembled WGS sequence"/>
</dbReference>
<organism evidence="1 2">
    <name type="scientific">Streptomyces sanyensis</name>
    <dbReference type="NCBI Taxonomy" id="568869"/>
    <lineage>
        <taxon>Bacteria</taxon>
        <taxon>Bacillati</taxon>
        <taxon>Actinomycetota</taxon>
        <taxon>Actinomycetes</taxon>
        <taxon>Kitasatosporales</taxon>
        <taxon>Streptomycetaceae</taxon>
        <taxon>Streptomyces</taxon>
    </lineage>
</organism>
<reference evidence="2" key="1">
    <citation type="journal article" date="2019" name="Int. J. Syst. Evol. Microbiol.">
        <title>The Global Catalogue of Microorganisms (GCM) 10K type strain sequencing project: providing services to taxonomists for standard genome sequencing and annotation.</title>
        <authorList>
            <consortium name="The Broad Institute Genomics Platform"/>
            <consortium name="The Broad Institute Genome Sequencing Center for Infectious Disease"/>
            <person name="Wu L."/>
            <person name="Ma J."/>
        </authorList>
    </citation>
    <scope>NUCLEOTIDE SEQUENCE [LARGE SCALE GENOMIC DNA]</scope>
    <source>
        <strain evidence="2">JCM 18324</strain>
    </source>
</reference>
<accession>A0ABP9A252</accession>
<protein>
    <submittedName>
        <fullName evidence="1">Uncharacterized protein</fullName>
    </submittedName>
</protein>